<dbReference type="GO" id="GO:0000977">
    <property type="term" value="F:RNA polymerase II transcription regulatory region sequence-specific DNA binding"/>
    <property type="evidence" value="ECO:0007669"/>
    <property type="project" value="TreeGrafter"/>
</dbReference>
<sequence>MSRLQETRCACDCERKLMTHTNAPTIVWVCLHERSVSVTFPHAATQNPLNLVVPMRMRIPSTPKKKPVVPITRSSRVAASKYGGGGLSLGSGVAVRRGMKCAGVAGASGDELLLGSCWLDPKLDNSSPPPTCHELLDSLLAPTPLAELKPLPPFTGYTGHLSINGISGHHYHAIAQRLPEENNNYPTQSGYGADHDVVSSSTCAADAEPPDLEDVKPFLDAPDTKPFADTSAADSCAASCSPPAKLFEDGHKQDMYDISSIEDIAAIIGSAIADTTVPSQPEDPERNDSRDSWMDIDAWISGACTQPGDKIVQQDLAEFGLPNSPPSGQNHHSSLDYPCKNQEFSKSTEFLQKNLGQAGSTLQSLLTHGYMPLLQNRLQNGPPVKQEAPSSTSYGMDVISTSSPPGNAVSTTDGVGGLLNGRYAPHYALGLKPDGLCSPERLLGYPHAHTTTSTPASKSKRSRAKAKQANSGNMHGSSLAFPSATAAELSGLLGKEKPVHRCGICNRGFLNKSNIKVHLRTHTGEKPFRCDVCAKAFRQKAHLIKHQQIHKRIGRD</sequence>
<dbReference type="GO" id="GO:0048619">
    <property type="term" value="P:embryonic hindgut morphogenesis"/>
    <property type="evidence" value="ECO:0007669"/>
    <property type="project" value="TreeGrafter"/>
</dbReference>
<comment type="caution">
    <text evidence="8">The sequence shown here is derived from an EMBL/GenBank/DDBJ whole genome shotgun (WGS) entry which is preliminary data.</text>
</comment>
<evidence type="ECO:0000313" key="8">
    <source>
        <dbReference type="EMBL" id="KAF9407684.1"/>
    </source>
</evidence>
<evidence type="ECO:0000259" key="7">
    <source>
        <dbReference type="PROSITE" id="PS50157"/>
    </source>
</evidence>
<dbReference type="PANTHER" id="PTHR14196">
    <property type="entry name" value="ODD-SKIPPED - RELATED"/>
    <property type="match status" value="1"/>
</dbReference>
<dbReference type="SUPFAM" id="SSF57667">
    <property type="entry name" value="beta-beta-alpha zinc fingers"/>
    <property type="match status" value="1"/>
</dbReference>
<dbReference type="PROSITE" id="PS50157">
    <property type="entry name" value="ZINC_FINGER_C2H2_2"/>
    <property type="match status" value="2"/>
</dbReference>
<dbReference type="InterPro" id="IPR050717">
    <property type="entry name" value="C2H2-ZF_Transcription_Reg"/>
</dbReference>
<dbReference type="GO" id="GO:0000981">
    <property type="term" value="F:DNA-binding transcription factor activity, RNA polymerase II-specific"/>
    <property type="evidence" value="ECO:0007669"/>
    <property type="project" value="TreeGrafter"/>
</dbReference>
<protein>
    <recommendedName>
        <fullName evidence="7">C2H2-type domain-containing protein</fullName>
    </recommendedName>
</protein>
<organism evidence="8 9">
    <name type="scientific">Spodoptera exigua</name>
    <name type="common">Beet armyworm</name>
    <name type="synonym">Noctua fulgens</name>
    <dbReference type="NCBI Taxonomy" id="7107"/>
    <lineage>
        <taxon>Eukaryota</taxon>
        <taxon>Metazoa</taxon>
        <taxon>Ecdysozoa</taxon>
        <taxon>Arthropoda</taxon>
        <taxon>Hexapoda</taxon>
        <taxon>Insecta</taxon>
        <taxon>Pterygota</taxon>
        <taxon>Neoptera</taxon>
        <taxon>Endopterygota</taxon>
        <taxon>Lepidoptera</taxon>
        <taxon>Glossata</taxon>
        <taxon>Ditrysia</taxon>
        <taxon>Noctuoidea</taxon>
        <taxon>Noctuidae</taxon>
        <taxon>Amphipyrinae</taxon>
        <taxon>Spodoptera</taxon>
    </lineage>
</organism>
<evidence type="ECO:0000256" key="1">
    <source>
        <dbReference type="ARBA" id="ARBA00022723"/>
    </source>
</evidence>
<evidence type="ECO:0000256" key="4">
    <source>
        <dbReference type="ARBA" id="ARBA00022833"/>
    </source>
</evidence>
<gene>
    <name evidence="8" type="ORF">HW555_012374</name>
</gene>
<accession>A0A835G606</accession>
<dbReference type="Proteomes" id="UP000648187">
    <property type="component" value="Unassembled WGS sequence"/>
</dbReference>
<dbReference type="PANTHER" id="PTHR14196:SF10">
    <property type="entry name" value="C2H2-TYPE DOMAIN-CONTAINING PROTEIN"/>
    <property type="match status" value="1"/>
</dbReference>
<keyword evidence="9" id="KW-1185">Reference proteome</keyword>
<dbReference type="Gene3D" id="3.30.160.60">
    <property type="entry name" value="Classic Zinc Finger"/>
    <property type="match status" value="2"/>
</dbReference>
<dbReference type="InterPro" id="IPR036236">
    <property type="entry name" value="Znf_C2H2_sf"/>
</dbReference>
<keyword evidence="1" id="KW-0479">Metal-binding</keyword>
<dbReference type="SMART" id="SM00355">
    <property type="entry name" value="ZnF_C2H2"/>
    <property type="match status" value="2"/>
</dbReference>
<dbReference type="FunFam" id="3.30.160.60:FF:000557">
    <property type="entry name" value="zinc finger and SCAN domain-containing protein 29"/>
    <property type="match status" value="1"/>
</dbReference>
<evidence type="ECO:0000256" key="5">
    <source>
        <dbReference type="PROSITE-ProRule" id="PRU00042"/>
    </source>
</evidence>
<dbReference type="EMBL" id="JACKWZ010000445">
    <property type="protein sequence ID" value="KAF9407684.1"/>
    <property type="molecule type" value="Genomic_DNA"/>
</dbReference>
<evidence type="ECO:0000313" key="9">
    <source>
        <dbReference type="Proteomes" id="UP000648187"/>
    </source>
</evidence>
<dbReference type="FunFam" id="3.30.160.60:FF:001499">
    <property type="entry name" value="Zinc finger protein"/>
    <property type="match status" value="1"/>
</dbReference>
<dbReference type="PROSITE" id="PS00028">
    <property type="entry name" value="ZINC_FINGER_C2H2_1"/>
    <property type="match status" value="2"/>
</dbReference>
<dbReference type="GO" id="GO:0005634">
    <property type="term" value="C:nucleus"/>
    <property type="evidence" value="ECO:0007669"/>
    <property type="project" value="TreeGrafter"/>
</dbReference>
<feature type="compositionally biased region" description="Low complexity" evidence="6">
    <location>
        <begin position="446"/>
        <end position="457"/>
    </location>
</feature>
<evidence type="ECO:0000256" key="3">
    <source>
        <dbReference type="ARBA" id="ARBA00022771"/>
    </source>
</evidence>
<evidence type="ECO:0000256" key="2">
    <source>
        <dbReference type="ARBA" id="ARBA00022737"/>
    </source>
</evidence>
<feature type="region of interest" description="Disordered" evidence="6">
    <location>
        <begin position="442"/>
        <end position="479"/>
    </location>
</feature>
<reference evidence="8" key="1">
    <citation type="submission" date="2020-08" db="EMBL/GenBank/DDBJ databases">
        <title>Spodoptera exigua strain:BAW_Kor-Di-RS1 Genome sequencing and assembly.</title>
        <authorList>
            <person name="Kim J."/>
            <person name="Nam H.Y."/>
            <person name="Kwon M."/>
            <person name="Choi J.H."/>
            <person name="Cho S.R."/>
            <person name="Kim G.-H."/>
        </authorList>
    </citation>
    <scope>NUCLEOTIDE SEQUENCE</scope>
    <source>
        <strain evidence="8">BAW_Kor-Di-RS1</strain>
        <tissue evidence="8">Whole-body</tissue>
    </source>
</reference>
<dbReference type="AlphaFoldDB" id="A0A835G606"/>
<dbReference type="GO" id="GO:0009880">
    <property type="term" value="P:embryonic pattern specification"/>
    <property type="evidence" value="ECO:0007669"/>
    <property type="project" value="TreeGrafter"/>
</dbReference>
<dbReference type="InterPro" id="IPR013087">
    <property type="entry name" value="Znf_C2H2_type"/>
</dbReference>
<dbReference type="GO" id="GO:0008270">
    <property type="term" value="F:zinc ion binding"/>
    <property type="evidence" value="ECO:0007669"/>
    <property type="project" value="UniProtKB-KW"/>
</dbReference>
<keyword evidence="3 5" id="KW-0863">Zinc-finger</keyword>
<dbReference type="Pfam" id="PF00096">
    <property type="entry name" value="zf-C2H2"/>
    <property type="match status" value="1"/>
</dbReference>
<name>A0A835G606_SPOEX</name>
<keyword evidence="2" id="KW-0677">Repeat</keyword>
<keyword evidence="4" id="KW-0862">Zinc</keyword>
<proteinExistence type="predicted"/>
<feature type="domain" description="C2H2-type" evidence="7">
    <location>
        <begin position="500"/>
        <end position="527"/>
    </location>
</feature>
<feature type="domain" description="C2H2-type" evidence="7">
    <location>
        <begin position="528"/>
        <end position="550"/>
    </location>
</feature>
<evidence type="ECO:0000256" key="6">
    <source>
        <dbReference type="SAM" id="MobiDB-lite"/>
    </source>
</evidence>